<reference evidence="2 3" key="1">
    <citation type="submission" date="2013-07" db="EMBL/GenBank/DDBJ databases">
        <title>The Genome Sequence of Cryptococcus heveanensis BCC8398.</title>
        <authorList>
            <consortium name="The Broad Institute Genome Sequencing Platform"/>
            <person name="Cuomo C."/>
            <person name="Litvintseva A."/>
            <person name="Chen Y."/>
            <person name="Heitman J."/>
            <person name="Sun S."/>
            <person name="Springer D."/>
            <person name="Dromer F."/>
            <person name="Young S.K."/>
            <person name="Zeng Q."/>
            <person name="Gargeya S."/>
            <person name="Fitzgerald M."/>
            <person name="Abouelleil A."/>
            <person name="Alvarado L."/>
            <person name="Berlin A.M."/>
            <person name="Chapman S.B."/>
            <person name="Dewar J."/>
            <person name="Goldberg J."/>
            <person name="Griggs A."/>
            <person name="Gujja S."/>
            <person name="Hansen M."/>
            <person name="Howarth C."/>
            <person name="Imamovic A."/>
            <person name="Larimer J."/>
            <person name="McCowan C."/>
            <person name="Murphy C."/>
            <person name="Pearson M."/>
            <person name="Priest M."/>
            <person name="Roberts A."/>
            <person name="Saif S."/>
            <person name="Shea T."/>
            <person name="Sykes S."/>
            <person name="Wortman J."/>
            <person name="Nusbaum C."/>
            <person name="Birren B."/>
        </authorList>
    </citation>
    <scope>NUCLEOTIDE SEQUENCE [LARGE SCALE GENOMIC DNA]</scope>
    <source>
        <strain evidence="2 3">BCC8398</strain>
    </source>
</reference>
<keyword evidence="1" id="KW-0812">Transmembrane</keyword>
<proteinExistence type="predicted"/>
<dbReference type="AlphaFoldDB" id="A0A1B9GJW0"/>
<name>A0A1B9GJW0_9TREE</name>
<keyword evidence="1" id="KW-1133">Transmembrane helix</keyword>
<feature type="transmembrane region" description="Helical" evidence="1">
    <location>
        <begin position="93"/>
        <end position="111"/>
    </location>
</feature>
<dbReference type="Proteomes" id="UP000092666">
    <property type="component" value="Unassembled WGS sequence"/>
</dbReference>
<accession>A0A1B9GJW0</accession>
<organism evidence="2 3">
    <name type="scientific">Kwoniella heveanensis BCC8398</name>
    <dbReference type="NCBI Taxonomy" id="1296120"/>
    <lineage>
        <taxon>Eukaryota</taxon>
        <taxon>Fungi</taxon>
        <taxon>Dikarya</taxon>
        <taxon>Basidiomycota</taxon>
        <taxon>Agaricomycotina</taxon>
        <taxon>Tremellomycetes</taxon>
        <taxon>Tremellales</taxon>
        <taxon>Cryptococcaceae</taxon>
        <taxon>Kwoniella</taxon>
    </lineage>
</organism>
<feature type="transmembrane region" description="Helical" evidence="1">
    <location>
        <begin position="59"/>
        <end position="81"/>
    </location>
</feature>
<feature type="transmembrane region" description="Helical" evidence="1">
    <location>
        <begin position="33"/>
        <end position="52"/>
    </location>
</feature>
<evidence type="ECO:0000313" key="3">
    <source>
        <dbReference type="Proteomes" id="UP000092666"/>
    </source>
</evidence>
<reference evidence="3" key="2">
    <citation type="submission" date="2013-12" db="EMBL/GenBank/DDBJ databases">
        <title>Evolution of pathogenesis and genome organization in the Tremellales.</title>
        <authorList>
            <person name="Cuomo C."/>
            <person name="Litvintseva A."/>
            <person name="Heitman J."/>
            <person name="Chen Y."/>
            <person name="Sun S."/>
            <person name="Springer D."/>
            <person name="Dromer F."/>
            <person name="Young S."/>
            <person name="Zeng Q."/>
            <person name="Chapman S."/>
            <person name="Gujja S."/>
            <person name="Saif S."/>
            <person name="Birren B."/>
        </authorList>
    </citation>
    <scope>NUCLEOTIDE SEQUENCE [LARGE SCALE GENOMIC DNA]</scope>
    <source>
        <strain evidence="3">BCC8398</strain>
    </source>
</reference>
<evidence type="ECO:0000313" key="2">
    <source>
        <dbReference type="EMBL" id="OCF31277.1"/>
    </source>
</evidence>
<protein>
    <submittedName>
        <fullName evidence="2">Uncharacterized protein</fullName>
    </submittedName>
</protein>
<dbReference type="OrthoDB" id="2563070at2759"/>
<evidence type="ECO:0000256" key="1">
    <source>
        <dbReference type="SAM" id="Phobius"/>
    </source>
</evidence>
<sequence>MLSSGDILDEQGQDAEIRILREKNVNDNKQAQFALDVGVLTCIFISAMHVIGHLSSPTPIFAILAIFQLALLPFSLTPGWIPFLPTLSPNNHLYSTSIQITISICAIYLRWYHGASGPGGGGAGSMGDIELNEVARWAMPALVVGAIDMQRRSERTSEEKIRLLERMKYDLKGA</sequence>
<keyword evidence="3" id="KW-1185">Reference proteome</keyword>
<gene>
    <name evidence="2" type="ORF">I316_07063</name>
</gene>
<dbReference type="EMBL" id="KV700136">
    <property type="protein sequence ID" value="OCF31277.1"/>
    <property type="molecule type" value="Genomic_DNA"/>
</dbReference>
<keyword evidence="1" id="KW-0472">Membrane</keyword>